<dbReference type="WBParaSite" id="maker-uti_cns_0013176-snap-gene-0.2-mRNA-1">
    <property type="protein sequence ID" value="maker-uti_cns_0013176-snap-gene-0.2-mRNA-1"/>
    <property type="gene ID" value="maker-uti_cns_0013176-snap-gene-0.2"/>
</dbReference>
<evidence type="ECO:0000256" key="1">
    <source>
        <dbReference type="SAM" id="SignalP"/>
    </source>
</evidence>
<keyword evidence="2" id="KW-1185">Reference proteome</keyword>
<proteinExistence type="predicted"/>
<evidence type="ECO:0000313" key="2">
    <source>
        <dbReference type="Proteomes" id="UP000095280"/>
    </source>
</evidence>
<dbReference type="Proteomes" id="UP000095280">
    <property type="component" value="Unplaced"/>
</dbReference>
<keyword evidence="1" id="KW-0732">Signal</keyword>
<organism evidence="2 3">
    <name type="scientific">Macrostomum lignano</name>
    <dbReference type="NCBI Taxonomy" id="282301"/>
    <lineage>
        <taxon>Eukaryota</taxon>
        <taxon>Metazoa</taxon>
        <taxon>Spiralia</taxon>
        <taxon>Lophotrochozoa</taxon>
        <taxon>Platyhelminthes</taxon>
        <taxon>Rhabditophora</taxon>
        <taxon>Macrostomorpha</taxon>
        <taxon>Macrostomida</taxon>
        <taxon>Macrostomidae</taxon>
        <taxon>Macrostomum</taxon>
    </lineage>
</organism>
<feature type="signal peptide" evidence="1">
    <location>
        <begin position="1"/>
        <end position="25"/>
    </location>
</feature>
<name>A0A1I8IK62_9PLAT</name>
<sequence>MTVFGCCRLPAVAITHWLWWPRAPAVATATVAAYRAKCSPGARITTARWAAARPRLLRPRLGGLAARWPAAGRCESWPAVRLPLLPVDEVGEVSNVSLGFSGCTPGASTAAASWAQAVAQISRCRSDSTTGPGEASEASAALAEAWPVWPVAPVTCWPCPPAAACSPGARTRTASWALGASRTRRHQRQSIFLLALGFKVGATMSLPIECWTSGRRTIAICPLLLSLRQMVLAAGRPTRPWCSPGATAGASPCPFPCRLDSLS</sequence>
<accession>A0A1I8IK62</accession>
<dbReference type="AlphaFoldDB" id="A0A1I8IK62"/>
<reference evidence="3" key="1">
    <citation type="submission" date="2016-11" db="UniProtKB">
        <authorList>
            <consortium name="WormBaseParasite"/>
        </authorList>
    </citation>
    <scope>IDENTIFICATION</scope>
</reference>
<evidence type="ECO:0000313" key="3">
    <source>
        <dbReference type="WBParaSite" id="maker-uti_cns_0013176-snap-gene-0.2-mRNA-1"/>
    </source>
</evidence>
<feature type="chain" id="PRO_5009321025" evidence="1">
    <location>
        <begin position="26"/>
        <end position="263"/>
    </location>
</feature>
<protein>
    <submittedName>
        <fullName evidence="3">Secreted protein</fullName>
    </submittedName>
</protein>